<feature type="zinc finger region" description="C3H1-type" evidence="4">
    <location>
        <begin position="529"/>
        <end position="557"/>
    </location>
</feature>
<evidence type="ECO:0000256" key="4">
    <source>
        <dbReference type="PROSITE-ProRule" id="PRU00723"/>
    </source>
</evidence>
<gene>
    <name evidence="7" type="primary">pol</name>
    <name evidence="7" type="ORF">SNEC2469_LOCUS33921</name>
</gene>
<dbReference type="OrthoDB" id="425023at2759"/>
<dbReference type="Gene3D" id="4.10.1000.10">
    <property type="entry name" value="Zinc finger, CCCH-type"/>
    <property type="match status" value="1"/>
</dbReference>
<protein>
    <submittedName>
        <fullName evidence="7">Pol protein</fullName>
    </submittedName>
</protein>
<feature type="compositionally biased region" description="Low complexity" evidence="5">
    <location>
        <begin position="614"/>
        <end position="629"/>
    </location>
</feature>
<dbReference type="InterPro" id="IPR000571">
    <property type="entry name" value="Znf_CCCH"/>
</dbReference>
<feature type="compositionally biased region" description="Low complexity" evidence="5">
    <location>
        <begin position="500"/>
        <end position="509"/>
    </location>
</feature>
<dbReference type="EMBL" id="CAJNJA010091552">
    <property type="protein sequence ID" value="CAE7940524.1"/>
    <property type="molecule type" value="Genomic_DNA"/>
</dbReference>
<keyword evidence="2 4" id="KW-0863">Zinc-finger</keyword>
<proteinExistence type="predicted"/>
<dbReference type="Proteomes" id="UP000601435">
    <property type="component" value="Unassembled WGS sequence"/>
</dbReference>
<keyword evidence="8" id="KW-1185">Reference proteome</keyword>
<feature type="compositionally biased region" description="Basic and acidic residues" evidence="5">
    <location>
        <begin position="514"/>
        <end position="530"/>
    </location>
</feature>
<evidence type="ECO:0000256" key="2">
    <source>
        <dbReference type="ARBA" id="ARBA00022771"/>
    </source>
</evidence>
<evidence type="ECO:0000256" key="1">
    <source>
        <dbReference type="ARBA" id="ARBA00022723"/>
    </source>
</evidence>
<feature type="region of interest" description="Disordered" evidence="5">
    <location>
        <begin position="199"/>
        <end position="228"/>
    </location>
</feature>
<feature type="region of interest" description="Disordered" evidence="5">
    <location>
        <begin position="486"/>
        <end position="530"/>
    </location>
</feature>
<evidence type="ECO:0000313" key="7">
    <source>
        <dbReference type="EMBL" id="CAE7940524.1"/>
    </source>
</evidence>
<dbReference type="AlphaFoldDB" id="A0A813CC15"/>
<dbReference type="GO" id="GO:0008270">
    <property type="term" value="F:zinc ion binding"/>
    <property type="evidence" value="ECO:0007669"/>
    <property type="project" value="UniProtKB-KW"/>
</dbReference>
<keyword evidence="3 4" id="KW-0862">Zinc</keyword>
<feature type="compositionally biased region" description="Polar residues" evidence="5">
    <location>
        <begin position="412"/>
        <end position="428"/>
    </location>
</feature>
<feature type="region of interest" description="Disordered" evidence="5">
    <location>
        <begin position="412"/>
        <end position="450"/>
    </location>
</feature>
<dbReference type="InterPro" id="IPR036855">
    <property type="entry name" value="Znf_CCCH_sf"/>
</dbReference>
<name>A0A813CC15_9DINO</name>
<evidence type="ECO:0000256" key="5">
    <source>
        <dbReference type="SAM" id="MobiDB-lite"/>
    </source>
</evidence>
<feature type="domain" description="C3H1-type" evidence="6">
    <location>
        <begin position="529"/>
        <end position="557"/>
    </location>
</feature>
<dbReference type="PROSITE" id="PS50103">
    <property type="entry name" value="ZF_C3H1"/>
    <property type="match status" value="2"/>
</dbReference>
<feature type="zinc finger region" description="C3H1-type" evidence="4">
    <location>
        <begin position="454"/>
        <end position="482"/>
    </location>
</feature>
<evidence type="ECO:0000313" key="8">
    <source>
        <dbReference type="Proteomes" id="UP000601435"/>
    </source>
</evidence>
<feature type="compositionally biased region" description="Basic and acidic residues" evidence="5">
    <location>
        <begin position="633"/>
        <end position="647"/>
    </location>
</feature>
<feature type="domain" description="C3H1-type" evidence="6">
    <location>
        <begin position="454"/>
        <end position="482"/>
    </location>
</feature>
<feature type="compositionally biased region" description="Basic and acidic residues" evidence="5">
    <location>
        <begin position="486"/>
        <end position="499"/>
    </location>
</feature>
<reference evidence="7" key="1">
    <citation type="submission" date="2021-02" db="EMBL/GenBank/DDBJ databases">
        <authorList>
            <person name="Dougan E. K."/>
            <person name="Rhodes N."/>
            <person name="Thang M."/>
            <person name="Chan C."/>
        </authorList>
    </citation>
    <scope>NUCLEOTIDE SEQUENCE</scope>
</reference>
<keyword evidence="1 4" id="KW-0479">Metal-binding</keyword>
<evidence type="ECO:0000256" key="3">
    <source>
        <dbReference type="ARBA" id="ARBA00022833"/>
    </source>
</evidence>
<sequence>MSTGLGLDEYEVSRKPGLSLEDAIAELMRFQGWLAWRGKEGSRPARRKGDTAGTSGKFEAELWWSTMEKIYGEDWRAELDAKELAELAAFSDDGEEDEDEEELMPEAPMPGDVVARLKARLETPFVPQLEDLESYSSRVQRIGEALSQLNAPVPEGEMEKMLFRAELEGASDPLRRLSVLIQMIQEKGGKPRADKLFSSEATVSSAPSKPAGPVSLELRGGGASGSGDPLADVLTKQTELLKLALEKKPPKRSTIQVTPKATIALANDGEGMSDMETLVTLKACLRQHRLKSYELIYKRHLNDGLLKRDPGAVYSAVKQRHLLFAETREEKELRVLDDWERLHKGRLSAHQWEVLWEEKIGDQLSREVRKDKRYREGATGAREFRGVATWEEAHEVVKEYEAMNAGQRALQNSSLSVGGPQDANSPGDSTDKKKKNKKKGEGEADSSMPLDANAMKKKVCCLMRDHGSCKHGDRCEYSHEKSLVEAERKKKKEADKAKGNDSAAASSSKGKGKKDKDKDKDKKGGKGKGDRKEACKLWLTVRGCDKGDACPHKHDKEAKQRFLAEIAKARGTGVHGVQLATTDGPTGVGASAMACENPFVCFESVPLEGGQQRSVPAPAAADSIARAQPSPAPKEKNKKTEKAKAGSDVAKEDFNNIDDLPKSWLVDTPNSRGGYQYKTEVEIFGRKVACVLDTCAGCNSVTEEMVVGMIRLALKAGVPSSTEFPVAALERWEVPEV</sequence>
<evidence type="ECO:0000259" key="6">
    <source>
        <dbReference type="PROSITE" id="PS50103"/>
    </source>
</evidence>
<accession>A0A813CC15</accession>
<organism evidence="7 8">
    <name type="scientific">Symbiodinium necroappetens</name>
    <dbReference type="NCBI Taxonomy" id="1628268"/>
    <lineage>
        <taxon>Eukaryota</taxon>
        <taxon>Sar</taxon>
        <taxon>Alveolata</taxon>
        <taxon>Dinophyceae</taxon>
        <taxon>Suessiales</taxon>
        <taxon>Symbiodiniaceae</taxon>
        <taxon>Symbiodinium</taxon>
    </lineage>
</organism>
<dbReference type="SMART" id="SM00356">
    <property type="entry name" value="ZnF_C3H1"/>
    <property type="match status" value="2"/>
</dbReference>
<feature type="region of interest" description="Disordered" evidence="5">
    <location>
        <begin position="611"/>
        <end position="647"/>
    </location>
</feature>
<comment type="caution">
    <text evidence="7">The sequence shown here is derived from an EMBL/GenBank/DDBJ whole genome shotgun (WGS) entry which is preliminary data.</text>
</comment>
<dbReference type="SUPFAM" id="SSF90229">
    <property type="entry name" value="CCCH zinc finger"/>
    <property type="match status" value="1"/>
</dbReference>